<name>E3R0Y6_COLGM</name>
<evidence type="ECO:0000313" key="1">
    <source>
        <dbReference type="EMBL" id="EFQ36774.1"/>
    </source>
</evidence>
<dbReference type="OrthoDB" id="5060893at2759"/>
<dbReference type="EMBL" id="GG697525">
    <property type="protein sequence ID" value="EFQ36774.1"/>
    <property type="molecule type" value="Genomic_DNA"/>
</dbReference>
<keyword evidence="2" id="KW-1185">Reference proteome</keyword>
<dbReference type="AlphaFoldDB" id="E3R0Y6"/>
<organism evidence="2">
    <name type="scientific">Colletotrichum graminicola (strain M1.001 / M2 / FGSC 10212)</name>
    <name type="common">Maize anthracnose fungus</name>
    <name type="synonym">Glomerella graminicola</name>
    <dbReference type="NCBI Taxonomy" id="645133"/>
    <lineage>
        <taxon>Eukaryota</taxon>
        <taxon>Fungi</taxon>
        <taxon>Dikarya</taxon>
        <taxon>Ascomycota</taxon>
        <taxon>Pezizomycotina</taxon>
        <taxon>Sordariomycetes</taxon>
        <taxon>Hypocreomycetidae</taxon>
        <taxon>Glomerellales</taxon>
        <taxon>Glomerellaceae</taxon>
        <taxon>Colletotrichum</taxon>
        <taxon>Colletotrichum graminicola species complex</taxon>
    </lineage>
</organism>
<dbReference type="eggNOG" id="ENOG502RPDC">
    <property type="taxonomic scope" value="Eukaryota"/>
</dbReference>
<evidence type="ECO:0000313" key="2">
    <source>
        <dbReference type="Proteomes" id="UP000008782"/>
    </source>
</evidence>
<dbReference type="VEuPathDB" id="FungiDB:GLRG_11924"/>
<accession>E3R0Y6</accession>
<dbReference type="GeneID" id="24417287"/>
<sequence length="82" mass="9349">MSLWVSANCGGWRCRRKRPVFPALRGMVSDTAATELQLVFEARDVRKRVAERKEGFAAAVARAENKWPDRQLLAGLVFSRWT</sequence>
<gene>
    <name evidence="1" type="ORF">GLRG_11924</name>
</gene>
<proteinExistence type="predicted"/>
<dbReference type="Proteomes" id="UP000008782">
    <property type="component" value="Unassembled WGS sequence"/>
</dbReference>
<dbReference type="HOGENOM" id="CLU_2558176_0_0_1"/>
<protein>
    <submittedName>
        <fullName evidence="1">Uncharacterized protein</fullName>
    </submittedName>
</protein>
<reference evidence="2" key="1">
    <citation type="journal article" date="2012" name="Nat. Genet.">
        <title>Lifestyle transitions in plant pathogenic Colletotrichum fungi deciphered by genome and transcriptome analyses.</title>
        <authorList>
            <person name="O'Connell R.J."/>
            <person name="Thon M.R."/>
            <person name="Hacquard S."/>
            <person name="Amyotte S.G."/>
            <person name="Kleemann J."/>
            <person name="Torres M.F."/>
            <person name="Damm U."/>
            <person name="Buiate E.A."/>
            <person name="Epstein L."/>
            <person name="Alkan N."/>
            <person name="Altmueller J."/>
            <person name="Alvarado-Balderrama L."/>
            <person name="Bauser C.A."/>
            <person name="Becker C."/>
            <person name="Birren B.W."/>
            <person name="Chen Z."/>
            <person name="Choi J."/>
            <person name="Crouch J.A."/>
            <person name="Duvick J.P."/>
            <person name="Farman M.A."/>
            <person name="Gan P."/>
            <person name="Heiman D."/>
            <person name="Henrissat B."/>
            <person name="Howard R.J."/>
            <person name="Kabbage M."/>
            <person name="Koch C."/>
            <person name="Kracher B."/>
            <person name="Kubo Y."/>
            <person name="Law A.D."/>
            <person name="Lebrun M.-H."/>
            <person name="Lee Y.-H."/>
            <person name="Miyara I."/>
            <person name="Moore N."/>
            <person name="Neumann U."/>
            <person name="Nordstroem K."/>
            <person name="Panaccione D.G."/>
            <person name="Panstruga R."/>
            <person name="Place M."/>
            <person name="Proctor R.H."/>
            <person name="Prusky D."/>
            <person name="Rech G."/>
            <person name="Reinhardt R."/>
            <person name="Rollins J.A."/>
            <person name="Rounsley S."/>
            <person name="Schardl C.L."/>
            <person name="Schwartz D.C."/>
            <person name="Shenoy N."/>
            <person name="Shirasu K."/>
            <person name="Sikhakolli U.R."/>
            <person name="Stueber K."/>
            <person name="Sukno S.A."/>
            <person name="Sweigard J.A."/>
            <person name="Takano Y."/>
            <person name="Takahara H."/>
            <person name="Trail F."/>
            <person name="van der Does H.C."/>
            <person name="Voll L.M."/>
            <person name="Will I."/>
            <person name="Young S."/>
            <person name="Zeng Q."/>
            <person name="Zhang J."/>
            <person name="Zhou S."/>
            <person name="Dickman M.B."/>
            <person name="Schulze-Lefert P."/>
            <person name="Ver Loren van Themaat E."/>
            <person name="Ma L.-J."/>
            <person name="Vaillancourt L.J."/>
        </authorList>
    </citation>
    <scope>NUCLEOTIDE SEQUENCE [LARGE SCALE GENOMIC DNA]</scope>
    <source>
        <strain evidence="2">M1.001 / M2 / FGSC 10212</strain>
    </source>
</reference>
<dbReference type="RefSeq" id="XP_008100794.1">
    <property type="nucleotide sequence ID" value="XM_008102603.1"/>
</dbReference>